<comment type="caution">
    <text evidence="1">The sequence shown here is derived from an EMBL/GenBank/DDBJ whole genome shotgun (WGS) entry which is preliminary data.</text>
</comment>
<accession>A0AAE1NJ05</accession>
<gene>
    <name evidence="2" type="ORF">Pmani_034517</name>
    <name evidence="1" type="ORF">Pmani_036842</name>
</gene>
<keyword evidence="3" id="KW-1185">Reference proteome</keyword>
<dbReference type="AlphaFoldDB" id="A0AAE1NJ05"/>
<evidence type="ECO:0000313" key="1">
    <source>
        <dbReference type="EMBL" id="KAK4290246.1"/>
    </source>
</evidence>
<evidence type="ECO:0000313" key="3">
    <source>
        <dbReference type="Proteomes" id="UP001292094"/>
    </source>
</evidence>
<dbReference type="EMBL" id="JAWZYT010005554">
    <property type="protein sequence ID" value="KAK4290246.1"/>
    <property type="molecule type" value="Genomic_DNA"/>
</dbReference>
<evidence type="ECO:0000313" key="2">
    <source>
        <dbReference type="EMBL" id="KAK4292731.1"/>
    </source>
</evidence>
<sequence length="154" mass="17791">MEGPYTIEAVQDVIYDDGHVEGDVPPANEDENKDREMCDVTIDVRKESQRNSRWRRFLRKFICCCCFKRQSGIRFRKPLCDPDPWFGSTPNFFKKTGRAVTFQTKPTPTPVSRAWKENLGNPIPDCPPLPSLQGEFMDSLQEVPLYEPSQDPYT</sequence>
<name>A0AAE1NJ05_9EUCA</name>
<proteinExistence type="predicted"/>
<organism evidence="1 3">
    <name type="scientific">Petrolisthes manimaculis</name>
    <dbReference type="NCBI Taxonomy" id="1843537"/>
    <lineage>
        <taxon>Eukaryota</taxon>
        <taxon>Metazoa</taxon>
        <taxon>Ecdysozoa</taxon>
        <taxon>Arthropoda</taxon>
        <taxon>Crustacea</taxon>
        <taxon>Multicrustacea</taxon>
        <taxon>Malacostraca</taxon>
        <taxon>Eumalacostraca</taxon>
        <taxon>Eucarida</taxon>
        <taxon>Decapoda</taxon>
        <taxon>Pleocyemata</taxon>
        <taxon>Anomura</taxon>
        <taxon>Galatheoidea</taxon>
        <taxon>Porcellanidae</taxon>
        <taxon>Petrolisthes</taxon>
    </lineage>
</organism>
<protein>
    <submittedName>
        <fullName evidence="1">Uncharacterized protein</fullName>
    </submittedName>
</protein>
<dbReference type="EMBL" id="JAWZYT010004745">
    <property type="protein sequence ID" value="KAK4292731.1"/>
    <property type="molecule type" value="Genomic_DNA"/>
</dbReference>
<dbReference type="Proteomes" id="UP001292094">
    <property type="component" value="Unassembled WGS sequence"/>
</dbReference>
<reference evidence="1" key="1">
    <citation type="submission" date="2023-11" db="EMBL/GenBank/DDBJ databases">
        <title>Genome assemblies of two species of porcelain crab, Petrolisthes cinctipes and Petrolisthes manimaculis (Anomura: Porcellanidae).</title>
        <authorList>
            <person name="Angst P."/>
        </authorList>
    </citation>
    <scope>NUCLEOTIDE SEQUENCE</scope>
    <source>
        <strain evidence="1">PB745_02</strain>
        <tissue evidence="1">Gill</tissue>
    </source>
</reference>